<dbReference type="EMBL" id="DVKT01000025">
    <property type="protein sequence ID" value="HIT39074.1"/>
    <property type="molecule type" value="Genomic_DNA"/>
</dbReference>
<name>A0A9D1GF30_9BACT</name>
<dbReference type="GO" id="GO:0042545">
    <property type="term" value="P:cell wall modification"/>
    <property type="evidence" value="ECO:0007669"/>
    <property type="project" value="InterPro"/>
</dbReference>
<comment type="similarity">
    <text evidence="1">Belongs to the pectinesterase family.</text>
</comment>
<sequence length="495" mass="55678">MPVQKVETTPSYRLFPANKAKGVPPDTHLTIEFDSPVQLNNKGVIRIYESHTGRLVDTLDMSIPAGPTEPDIIRKQKATYTTEPYPYDSSHSITNANTKAGTPSGTAIRDTTGPYQLTIIGGFSDGFHFYPVIIDGNRATIYPHNNLLEYGKSYYVTIDKEVFTLEKGVFSGIYDRGTWQFSIRKNAPEATRRHLIVNHDGSGDFCTVQGAMDFIPDFSAESWSVFIHNGDYEELVYFRNKKNILLQGENRDSVLIHYANNETFNPHPLNVKTNEWPGTFPSRRAAFAADNCYDMRFENMTIQTDLRGQAEGLLLMGSRNYLRNVRVVGSGDALQINGSVYLERCIIDGGGDMILGRGPAYFKDCLLKSPGPFMWIRNTEANHGNIFANCHFIGTRKNTVLARSPLNKLPEGYPYAEAVLINCTLENIAPEGWGNIGGPAHHLRFLEFDSRDKDGNPIDTSRRHPLSKQLRLPADDCLIEMYLDPAKILNWQPEW</sequence>
<evidence type="ECO:0000256" key="4">
    <source>
        <dbReference type="SAM" id="MobiDB-lite"/>
    </source>
</evidence>
<comment type="caution">
    <text evidence="6">The sequence shown here is derived from an EMBL/GenBank/DDBJ whole genome shotgun (WGS) entry which is preliminary data.</text>
</comment>
<dbReference type="Proteomes" id="UP000886722">
    <property type="component" value="Unassembled WGS sequence"/>
</dbReference>
<accession>A0A9D1GF30</accession>
<feature type="compositionally biased region" description="Polar residues" evidence="4">
    <location>
        <begin position="89"/>
        <end position="105"/>
    </location>
</feature>
<dbReference type="Gene3D" id="2.160.20.10">
    <property type="entry name" value="Single-stranded right-handed beta-helix, Pectin lyase-like"/>
    <property type="match status" value="1"/>
</dbReference>
<dbReference type="Pfam" id="PF01095">
    <property type="entry name" value="Pectinesterase"/>
    <property type="match status" value="1"/>
</dbReference>
<evidence type="ECO:0000313" key="6">
    <source>
        <dbReference type="EMBL" id="HIT39074.1"/>
    </source>
</evidence>
<evidence type="ECO:0000256" key="1">
    <source>
        <dbReference type="ARBA" id="ARBA00008891"/>
    </source>
</evidence>
<organism evidence="6 7">
    <name type="scientific">Candidatus Caccoplasma intestinavium</name>
    <dbReference type="NCBI Taxonomy" id="2840716"/>
    <lineage>
        <taxon>Bacteria</taxon>
        <taxon>Pseudomonadati</taxon>
        <taxon>Bacteroidota</taxon>
        <taxon>Bacteroidia</taxon>
        <taxon>Bacteroidales</taxon>
        <taxon>Bacteroidaceae</taxon>
        <taxon>Bacteroidaceae incertae sedis</taxon>
        <taxon>Candidatus Caccoplasma</taxon>
    </lineage>
</organism>
<evidence type="ECO:0000259" key="5">
    <source>
        <dbReference type="Pfam" id="PF01095"/>
    </source>
</evidence>
<dbReference type="PANTHER" id="PTHR31321:SF57">
    <property type="entry name" value="PECTINESTERASE 53-RELATED"/>
    <property type="match status" value="1"/>
</dbReference>
<keyword evidence="2" id="KW-0378">Hydrolase</keyword>
<reference evidence="6" key="1">
    <citation type="submission" date="2020-10" db="EMBL/GenBank/DDBJ databases">
        <authorList>
            <person name="Gilroy R."/>
        </authorList>
    </citation>
    <scope>NUCLEOTIDE SEQUENCE</scope>
    <source>
        <strain evidence="6">21143</strain>
    </source>
</reference>
<dbReference type="InterPro" id="IPR011050">
    <property type="entry name" value="Pectin_lyase_fold/virulence"/>
</dbReference>
<dbReference type="GO" id="GO:0030599">
    <property type="term" value="F:pectinesterase activity"/>
    <property type="evidence" value="ECO:0007669"/>
    <property type="project" value="InterPro"/>
</dbReference>
<evidence type="ECO:0000256" key="3">
    <source>
        <dbReference type="ARBA" id="ARBA00023085"/>
    </source>
</evidence>
<dbReference type="InterPro" id="IPR012334">
    <property type="entry name" value="Pectin_lyas_fold"/>
</dbReference>
<reference evidence="6" key="2">
    <citation type="journal article" date="2021" name="PeerJ">
        <title>Extensive microbial diversity within the chicken gut microbiome revealed by metagenomics and culture.</title>
        <authorList>
            <person name="Gilroy R."/>
            <person name="Ravi A."/>
            <person name="Getino M."/>
            <person name="Pursley I."/>
            <person name="Horton D.L."/>
            <person name="Alikhan N.F."/>
            <person name="Baker D."/>
            <person name="Gharbi K."/>
            <person name="Hall N."/>
            <person name="Watson M."/>
            <person name="Adriaenssens E.M."/>
            <person name="Foster-Nyarko E."/>
            <person name="Jarju S."/>
            <person name="Secka A."/>
            <person name="Antonio M."/>
            <person name="Oren A."/>
            <person name="Chaudhuri R.R."/>
            <person name="La Ragione R."/>
            <person name="Hildebrand F."/>
            <person name="Pallen M.J."/>
        </authorList>
    </citation>
    <scope>NUCLEOTIDE SEQUENCE</scope>
    <source>
        <strain evidence="6">21143</strain>
    </source>
</reference>
<feature type="region of interest" description="Disordered" evidence="4">
    <location>
        <begin position="84"/>
        <end position="107"/>
    </location>
</feature>
<feature type="domain" description="Pectinesterase catalytic" evidence="5">
    <location>
        <begin position="195"/>
        <end position="460"/>
    </location>
</feature>
<dbReference type="SUPFAM" id="SSF51126">
    <property type="entry name" value="Pectin lyase-like"/>
    <property type="match status" value="1"/>
</dbReference>
<dbReference type="GO" id="GO:0009279">
    <property type="term" value="C:cell outer membrane"/>
    <property type="evidence" value="ECO:0007669"/>
    <property type="project" value="TreeGrafter"/>
</dbReference>
<evidence type="ECO:0000313" key="7">
    <source>
        <dbReference type="Proteomes" id="UP000886722"/>
    </source>
</evidence>
<dbReference type="PANTHER" id="PTHR31321">
    <property type="entry name" value="ACYL-COA THIOESTER HYDROLASE YBHC-RELATED"/>
    <property type="match status" value="1"/>
</dbReference>
<protein>
    <submittedName>
        <fullName evidence="6">Carbohydrate esterase</fullName>
    </submittedName>
</protein>
<proteinExistence type="inferred from homology"/>
<keyword evidence="3" id="KW-0063">Aspartyl esterase</keyword>
<gene>
    <name evidence="6" type="ORF">IAD06_03425</name>
</gene>
<dbReference type="InterPro" id="IPR000070">
    <property type="entry name" value="Pectinesterase_cat"/>
</dbReference>
<dbReference type="AlphaFoldDB" id="A0A9D1GF30"/>
<evidence type="ECO:0000256" key="2">
    <source>
        <dbReference type="ARBA" id="ARBA00022801"/>
    </source>
</evidence>